<name>A0A0V1H3M3_9BILA</name>
<organism evidence="2 3">
    <name type="scientific">Trichinella zimbabwensis</name>
    <dbReference type="NCBI Taxonomy" id="268475"/>
    <lineage>
        <taxon>Eukaryota</taxon>
        <taxon>Metazoa</taxon>
        <taxon>Ecdysozoa</taxon>
        <taxon>Nematoda</taxon>
        <taxon>Enoplea</taxon>
        <taxon>Dorylaimia</taxon>
        <taxon>Trichinellida</taxon>
        <taxon>Trichinellidae</taxon>
        <taxon>Trichinella</taxon>
    </lineage>
</organism>
<dbReference type="AlphaFoldDB" id="A0A0V1H3M3"/>
<sequence>MLVFLLHFFAFLCLPLWINKSSTIFNDDAGSAAGLSVRPSVCLSACTKKAGSVEFCSCLIRLASSLFLDEIFTYASKQAQKLREGNLQAEQYSLKFATGMLEISHRKKNRIQCIQPYDNDSWFSFDFDQHQTAGVGFAMKTTTHYYNDAVLIDFVERIGKNATCLKAESKSILFQCWIARYSRSCVERQMSSQWWFIDCVLGAILIQRHLVLKVCFPFHQKRKNIVVDLVYWVAFCRCCCSGIINRLLSILSRGFVDVDQMLYPNVADDQELFFHIVMLLVDDDYNYQKYQHTHIMRDRSGPSSTSVNNSFQWREFTLGQQQFHCCLHRWNIKKKKEREQLGTTTANPDDFSMLESSLIISLLNAIGDKLLCKMELQDCS</sequence>
<proteinExistence type="predicted"/>
<comment type="caution">
    <text evidence="2">The sequence shown here is derived from an EMBL/GenBank/DDBJ whole genome shotgun (WGS) entry which is preliminary data.</text>
</comment>
<feature type="chain" id="PRO_5006878827" evidence="1">
    <location>
        <begin position="24"/>
        <end position="380"/>
    </location>
</feature>
<protein>
    <submittedName>
        <fullName evidence="2">Uncharacterized protein</fullName>
    </submittedName>
</protein>
<dbReference type="Proteomes" id="UP000055024">
    <property type="component" value="Unassembled WGS sequence"/>
</dbReference>
<keyword evidence="3" id="KW-1185">Reference proteome</keyword>
<reference evidence="2 3" key="1">
    <citation type="submission" date="2015-01" db="EMBL/GenBank/DDBJ databases">
        <title>Evolution of Trichinella species and genotypes.</title>
        <authorList>
            <person name="Korhonen P.K."/>
            <person name="Edoardo P."/>
            <person name="Giuseppe L.R."/>
            <person name="Gasser R.B."/>
        </authorList>
    </citation>
    <scope>NUCLEOTIDE SEQUENCE [LARGE SCALE GENOMIC DNA]</scope>
    <source>
        <strain evidence="2">ISS1029</strain>
    </source>
</reference>
<dbReference type="EMBL" id="JYDP01000144">
    <property type="protein sequence ID" value="KRZ05192.1"/>
    <property type="molecule type" value="Genomic_DNA"/>
</dbReference>
<feature type="signal peptide" evidence="1">
    <location>
        <begin position="1"/>
        <end position="23"/>
    </location>
</feature>
<dbReference type="OrthoDB" id="10636290at2759"/>
<evidence type="ECO:0000313" key="3">
    <source>
        <dbReference type="Proteomes" id="UP000055024"/>
    </source>
</evidence>
<evidence type="ECO:0000256" key="1">
    <source>
        <dbReference type="SAM" id="SignalP"/>
    </source>
</evidence>
<keyword evidence="1" id="KW-0732">Signal</keyword>
<evidence type="ECO:0000313" key="2">
    <source>
        <dbReference type="EMBL" id="KRZ05192.1"/>
    </source>
</evidence>
<accession>A0A0V1H3M3</accession>
<gene>
    <name evidence="2" type="ORF">T11_18154</name>
</gene>